<dbReference type="EMBL" id="BPMK01000021">
    <property type="protein sequence ID" value="GIZ53862.1"/>
    <property type="molecule type" value="Genomic_DNA"/>
</dbReference>
<evidence type="ECO:0000256" key="2">
    <source>
        <dbReference type="ARBA" id="ARBA00022679"/>
    </source>
</evidence>
<gene>
    <name evidence="4" type="primary">astA_2</name>
    <name evidence="4" type="ORF">NCCP691_38760</name>
</gene>
<reference evidence="4 5" key="1">
    <citation type="journal article" date="2022" name="Int. J. Syst. Evol. Microbiol.">
        <title>Noviherbaspirillum aridicola sp. nov., isolated from an arid soil in Pakistan.</title>
        <authorList>
            <person name="Khan I.U."/>
            <person name="Saqib M."/>
            <person name="Amin A."/>
            <person name="Hussain F."/>
            <person name="Li L."/>
            <person name="Liu Y.H."/>
            <person name="Fang B.Z."/>
            <person name="Ahmed I."/>
            <person name="Li W.J."/>
        </authorList>
    </citation>
    <scope>NUCLEOTIDE SEQUENCE [LARGE SCALE GENOMIC DNA]</scope>
    <source>
        <strain evidence="4 5">NCCP-691</strain>
    </source>
</reference>
<keyword evidence="3" id="KW-0012">Acyltransferase</keyword>
<dbReference type="NCBIfam" id="TIGR03243">
    <property type="entry name" value="arg_catab_AOST"/>
    <property type="match status" value="1"/>
</dbReference>
<name>A0ABQ4Q9G7_9BURK</name>
<dbReference type="SUPFAM" id="SSF55729">
    <property type="entry name" value="Acyl-CoA N-acyltransferases (Nat)"/>
    <property type="match status" value="1"/>
</dbReference>
<dbReference type="InterPro" id="IPR007041">
    <property type="entry name" value="Arg_succinylTrfase_AstA/AruG"/>
</dbReference>
<dbReference type="InterPro" id="IPR016181">
    <property type="entry name" value="Acyl_CoA_acyltransferase"/>
</dbReference>
<keyword evidence="2" id="KW-0808">Transferase</keyword>
<proteinExistence type="predicted"/>
<dbReference type="PANTHER" id="PTHR30420:SF1">
    <property type="entry name" value="ARGININE N-SUCCINYLTRANSFERASE"/>
    <property type="match status" value="1"/>
</dbReference>
<sequence length="340" mass="36461">MFVVRPVESGDIPAFEQLVAEPVPVVHTLPRSRQAIEDAVERSAAAFAASPRAPSDESYLFVLTAEDGNLAGTAALTATAGARGAYYAFRRDVLAQVSHDLGISHNVHALSLCSDLTNCSQLSGFHLARGGRTEAALLSRARLLFAAASPHRFAGKFFAAISGQLDAEGRSPFWEALGRKFFQMDFQMAERLVGGARNRSFIVELMPHYPVYVPLLSPAAQQAMGQVHGAAREAYDLLRAEGFEADVYLDVFDGGPVLQAPRKALNAFSRSRRKRASAAAAGAIPDSAPLHLVAPLRAERFRAVATRCEVSGRSDGVALDQDALRALDVAPGEHVLCLKL</sequence>
<dbReference type="Pfam" id="PF04958">
    <property type="entry name" value="AstA"/>
    <property type="match status" value="1"/>
</dbReference>
<accession>A0ABQ4Q9G7</accession>
<evidence type="ECO:0000256" key="1">
    <source>
        <dbReference type="ARBA" id="ARBA00022503"/>
    </source>
</evidence>
<dbReference type="RefSeq" id="WP_220810275.1">
    <property type="nucleotide sequence ID" value="NZ_BPMK01000021.1"/>
</dbReference>
<organism evidence="4 5">
    <name type="scientific">Noviherbaspirillum aridicola</name>
    <dbReference type="NCBI Taxonomy" id="2849687"/>
    <lineage>
        <taxon>Bacteria</taxon>
        <taxon>Pseudomonadati</taxon>
        <taxon>Pseudomonadota</taxon>
        <taxon>Betaproteobacteria</taxon>
        <taxon>Burkholderiales</taxon>
        <taxon>Oxalobacteraceae</taxon>
        <taxon>Noviherbaspirillum</taxon>
    </lineage>
</organism>
<keyword evidence="1" id="KW-0056">Arginine metabolism</keyword>
<evidence type="ECO:0000313" key="4">
    <source>
        <dbReference type="EMBL" id="GIZ53862.1"/>
    </source>
</evidence>
<evidence type="ECO:0000313" key="5">
    <source>
        <dbReference type="Proteomes" id="UP000887222"/>
    </source>
</evidence>
<keyword evidence="5" id="KW-1185">Reference proteome</keyword>
<comment type="caution">
    <text evidence="4">The sequence shown here is derived from an EMBL/GenBank/DDBJ whole genome shotgun (WGS) entry which is preliminary data.</text>
</comment>
<protein>
    <submittedName>
        <fullName evidence="4">Arginine N-succinyltransferase subunit alpha</fullName>
    </submittedName>
</protein>
<evidence type="ECO:0000256" key="3">
    <source>
        <dbReference type="ARBA" id="ARBA00023315"/>
    </source>
</evidence>
<dbReference type="Proteomes" id="UP000887222">
    <property type="component" value="Unassembled WGS sequence"/>
</dbReference>
<dbReference type="PANTHER" id="PTHR30420">
    <property type="entry name" value="N-SUCCINYLARGININE DIHYDROLASE"/>
    <property type="match status" value="1"/>
</dbReference>